<name>A0A1H2HU07_9GAMM</name>
<organism evidence="2 3">
    <name type="scientific">Geopseudomonas guangdongensis</name>
    <dbReference type="NCBI Taxonomy" id="1245526"/>
    <lineage>
        <taxon>Bacteria</taxon>
        <taxon>Pseudomonadati</taxon>
        <taxon>Pseudomonadota</taxon>
        <taxon>Gammaproteobacteria</taxon>
        <taxon>Pseudomonadales</taxon>
        <taxon>Pseudomonadaceae</taxon>
        <taxon>Geopseudomonas</taxon>
    </lineage>
</organism>
<protein>
    <recommendedName>
        <fullName evidence="1">DUF1883 domain-containing protein</fullName>
    </recommendedName>
</protein>
<reference evidence="3" key="1">
    <citation type="submission" date="2016-10" db="EMBL/GenBank/DDBJ databases">
        <authorList>
            <person name="Varghese N."/>
            <person name="Submissions S."/>
        </authorList>
    </citation>
    <scope>NUCLEOTIDE SEQUENCE [LARGE SCALE GENOMIC DNA]</scope>
    <source>
        <strain evidence="3">CCTCC 2012022</strain>
    </source>
</reference>
<dbReference type="InterPro" id="IPR015073">
    <property type="entry name" value="DUF1883"/>
</dbReference>
<dbReference type="EMBL" id="LT629780">
    <property type="protein sequence ID" value="SDU35235.1"/>
    <property type="molecule type" value="Genomic_DNA"/>
</dbReference>
<dbReference type="RefSeq" id="WP_090215072.1">
    <property type="nucleotide sequence ID" value="NZ_LT629780.1"/>
</dbReference>
<dbReference type="AlphaFoldDB" id="A0A1H2HU07"/>
<gene>
    <name evidence="2" type="ORF">SAMN05216580_2521</name>
</gene>
<dbReference type="InterPro" id="IPR036488">
    <property type="entry name" value="DUF1883-like_sf"/>
</dbReference>
<evidence type="ECO:0000313" key="3">
    <source>
        <dbReference type="Proteomes" id="UP000243063"/>
    </source>
</evidence>
<evidence type="ECO:0000313" key="2">
    <source>
        <dbReference type="EMBL" id="SDU35235.1"/>
    </source>
</evidence>
<evidence type="ECO:0000259" key="1">
    <source>
        <dbReference type="Pfam" id="PF08980"/>
    </source>
</evidence>
<sequence length="98" mass="11444">MKFIHQREQLNEGDQIVIESSLPCNIRLMNDANFRAFKNGARHNYIGGHFDRFPARINVPSSGFWNITLDTVTRRPISVTRKPKLEYSIRIRRAKPGY</sequence>
<dbReference type="STRING" id="1245526.SAMN05216580_2521"/>
<dbReference type="Gene3D" id="4.10.1210.10">
    <property type="entry name" value="Atu1913-like"/>
    <property type="match status" value="1"/>
</dbReference>
<dbReference type="Pfam" id="PF08980">
    <property type="entry name" value="DUF1883"/>
    <property type="match status" value="1"/>
</dbReference>
<accession>A0A1H2HU07</accession>
<dbReference type="SUPFAM" id="SSF141099">
    <property type="entry name" value="Atu1913-like"/>
    <property type="match status" value="1"/>
</dbReference>
<keyword evidence="3" id="KW-1185">Reference proteome</keyword>
<proteinExistence type="predicted"/>
<dbReference type="Proteomes" id="UP000243063">
    <property type="component" value="Chromosome I"/>
</dbReference>
<dbReference type="OrthoDB" id="9142262at2"/>
<feature type="domain" description="DUF1883" evidence="1">
    <location>
        <begin position="1"/>
        <end position="82"/>
    </location>
</feature>